<dbReference type="Proteomes" id="UP001165186">
    <property type="component" value="Unassembled WGS sequence"/>
</dbReference>
<protein>
    <submittedName>
        <fullName evidence="1">Uncharacterized protein</fullName>
    </submittedName>
</protein>
<accession>A0ACB5S6F3</accession>
<name>A0ACB5S6F3_9PEZI</name>
<evidence type="ECO:0000313" key="1">
    <source>
        <dbReference type="EMBL" id="GME28315.1"/>
    </source>
</evidence>
<organism evidence="1 2">
    <name type="scientific">Neofusicoccum parvum</name>
    <dbReference type="NCBI Taxonomy" id="310453"/>
    <lineage>
        <taxon>Eukaryota</taxon>
        <taxon>Fungi</taxon>
        <taxon>Dikarya</taxon>
        <taxon>Ascomycota</taxon>
        <taxon>Pezizomycotina</taxon>
        <taxon>Dothideomycetes</taxon>
        <taxon>Dothideomycetes incertae sedis</taxon>
        <taxon>Botryosphaeriales</taxon>
        <taxon>Botryosphaeriaceae</taxon>
        <taxon>Neofusicoccum</taxon>
    </lineage>
</organism>
<evidence type="ECO:0000313" key="2">
    <source>
        <dbReference type="Proteomes" id="UP001165186"/>
    </source>
</evidence>
<proteinExistence type="predicted"/>
<keyword evidence="2" id="KW-1185">Reference proteome</keyword>
<sequence length="392" mass="43603">MGSNGIEEAPHSPKYQKAHDDAEPRAATVNSCANPAIPNTTATNAIDIDTLGDVVFYLSDSTTIRVHSSILRLISKPFAAIFGFYFSEDQNLSSTPPKAIPLLEDDPAAMTYLCRVTHRRHVRESDFTTPPQFDLFLSLAFLSFKYDCVSGLSLELASWFDNHLQRITSEAATTATPQATSSQLGKLLVIAAHLDSPRAFRAASRALMLHHAGSFWKVLCMLTADELSQLPERTFMALTEQVASTKRKMSTAISERYRDVLVMGLGDDRNVLNHPKGPSSGCTGGRRCSSLTAALLVVEDIMPPEELSLVQWPSFYMRQDLSGFEETYVEQTSQHDVCDNCDFRYRDIGKELELAAEWAISKMKGLCLDCLKDKEKWGEGEVCPEDHRASHW</sequence>
<reference evidence="1" key="1">
    <citation type="submission" date="2024-09" db="EMBL/GenBank/DDBJ databases">
        <title>Draft Genome Sequences of Neofusicoccum parvum.</title>
        <authorList>
            <person name="Ashida A."/>
            <person name="Camagna M."/>
            <person name="Tanaka A."/>
            <person name="Takemoto D."/>
        </authorList>
    </citation>
    <scope>NUCLEOTIDE SEQUENCE</scope>
    <source>
        <strain evidence="1">PPO83</strain>
    </source>
</reference>
<dbReference type="EMBL" id="BSXG01000046">
    <property type="protein sequence ID" value="GME28315.1"/>
    <property type="molecule type" value="Genomic_DNA"/>
</dbReference>
<gene>
    <name evidence="1" type="primary">g4196</name>
    <name evidence="1" type="ORF">NpPPO83_00004196</name>
</gene>
<comment type="caution">
    <text evidence="1">The sequence shown here is derived from an EMBL/GenBank/DDBJ whole genome shotgun (WGS) entry which is preliminary data.</text>
</comment>